<protein>
    <recommendedName>
        <fullName evidence="3">Phage terminase, small subunit, putative, P27 family</fullName>
    </recommendedName>
</protein>
<proteinExistence type="predicted"/>
<gene>
    <name evidence="1" type="ORF">J2S45_001687</name>
</gene>
<name>A0ABT9PJW3_9ACTO</name>
<organism evidence="1 2">
    <name type="scientific">Trueperella abortisuis</name>
    <dbReference type="NCBI Taxonomy" id="445930"/>
    <lineage>
        <taxon>Bacteria</taxon>
        <taxon>Bacillati</taxon>
        <taxon>Actinomycetota</taxon>
        <taxon>Actinomycetes</taxon>
        <taxon>Actinomycetales</taxon>
        <taxon>Actinomycetaceae</taxon>
        <taxon>Trueperella</taxon>
    </lineage>
</organism>
<dbReference type="Proteomes" id="UP001230145">
    <property type="component" value="Unassembled WGS sequence"/>
</dbReference>
<keyword evidence="2" id="KW-1185">Reference proteome</keyword>
<dbReference type="RefSeq" id="WP_307635105.1">
    <property type="nucleotide sequence ID" value="NZ_JAUSQL010000001.1"/>
</dbReference>
<reference evidence="1 2" key="1">
    <citation type="submission" date="2023-07" db="EMBL/GenBank/DDBJ databases">
        <title>Sequencing the genomes of 1000 actinobacteria strains.</title>
        <authorList>
            <person name="Klenk H.-P."/>
        </authorList>
    </citation>
    <scope>NUCLEOTIDE SEQUENCE [LARGE SCALE GENOMIC DNA]</scope>
    <source>
        <strain evidence="1 2">DSM 19515</strain>
    </source>
</reference>
<evidence type="ECO:0000313" key="2">
    <source>
        <dbReference type="Proteomes" id="UP001230145"/>
    </source>
</evidence>
<dbReference type="EMBL" id="JAUSQL010000001">
    <property type="protein sequence ID" value="MDP9833008.1"/>
    <property type="molecule type" value="Genomic_DNA"/>
</dbReference>
<accession>A0ABT9PJW3</accession>
<evidence type="ECO:0008006" key="3">
    <source>
        <dbReference type="Google" id="ProtNLM"/>
    </source>
</evidence>
<evidence type="ECO:0000313" key="1">
    <source>
        <dbReference type="EMBL" id="MDP9833008.1"/>
    </source>
</evidence>
<sequence>MGKNVKRPEALGELGSRLWDETLAVYDMGEHELRVLGEACHTLDLIQQMRRRIKRDGVMVKGSMGQPVAHPLASEVRQQRALFSTLMRGLDLPDVEPAASPVEGEAGLRAVSDVNQHRAAAQSRWAKSYGS</sequence>
<comment type="caution">
    <text evidence="1">The sequence shown here is derived from an EMBL/GenBank/DDBJ whole genome shotgun (WGS) entry which is preliminary data.</text>
</comment>